<evidence type="ECO:0000259" key="2">
    <source>
        <dbReference type="Pfam" id="PF26188"/>
    </source>
</evidence>
<keyword evidence="4" id="KW-1185">Reference proteome</keyword>
<dbReference type="RefSeq" id="XP_067922941.1">
    <property type="nucleotide sequence ID" value="XM_068065075.1"/>
</dbReference>
<dbReference type="VEuPathDB" id="ToxoDB:CSUI_004894"/>
<feature type="compositionally biased region" description="Low complexity" evidence="1">
    <location>
        <begin position="44"/>
        <end position="55"/>
    </location>
</feature>
<comment type="caution">
    <text evidence="3">The sequence shown here is derived from an EMBL/GenBank/DDBJ whole genome shotgun (WGS) entry which is preliminary data.</text>
</comment>
<name>A0A2C6KVM9_9APIC</name>
<dbReference type="InterPro" id="IPR058917">
    <property type="entry name" value="RESC6_dom"/>
</dbReference>
<accession>A0A2C6KVM9</accession>
<dbReference type="Pfam" id="PF26188">
    <property type="entry name" value="RESC6"/>
    <property type="match status" value="1"/>
</dbReference>
<dbReference type="EMBL" id="MIGC01002345">
    <property type="protein sequence ID" value="PHJ21257.1"/>
    <property type="molecule type" value="Genomic_DNA"/>
</dbReference>
<proteinExistence type="predicted"/>
<evidence type="ECO:0000313" key="4">
    <source>
        <dbReference type="Proteomes" id="UP000221165"/>
    </source>
</evidence>
<evidence type="ECO:0000256" key="1">
    <source>
        <dbReference type="SAM" id="MobiDB-lite"/>
    </source>
</evidence>
<sequence length="758" mass="85284">MAWLVLLKDCLAEAGAAGLQPLEQLLEVSKLLGRPARHRVRHLSSSPGSVSSFASPFISPPRRRCRSESPPSPAHSRYREPPTFRRFNGHPATFPARFPASDWDVSRARRHYSGQCKGPLTRRALTRCPLPPCVTSPRDVCQKRSFLTIPEATAGAGAYARVCPPFTKPFASREEEKAVLSTLAAVQQYTADTKLSLKVYHLQELANTSMSFSQLSLDERFVKLFQDIYAHAKELSPAQLQAVAIACKHLKLKGTDMMWKTIAKHIVRLTKSPSAALGGITFSQVAHSMSCFASCQAEVHWELKQMLAYLLKGSKRLNEHDVICMLYTLRRYKCYAPDSQGRSEWPYLRCLRLCASCAEQRLFEMSPRSLVYIVYECSLIGVVPWRLTYRISSQVKQSLDRLSAKELALYVLASAKYRLVDDQLLKRIGKQLCDERFSSRVSNTSASLLLYGSALLDFRDKNLIRMCCERIRRAAYLLEDITVSQLAYSLGRLGVRDEEAWACLARVAASRMGSMSAAEIASVTQAAGKVGIRNEALLEAVVEHAMKLQVAFTTQQILNLLDGLVLAGFFHQDLYQSLLHNFVQAGGEDDFRGVNQLRRIMFSILMEFPDFLTRVPQSLQLLAEQHQQPFLHHEQQPFHSELKDCLGELGVDAKILASKGAYTFDARLRLSRSQTRKRVALDLLSEGYYCPVTGSLLGMGRLKSRHFDLLGWTYLTLRRKLWLKNRTREGRIQCLRETLATALSSPGTESNEPLVVNA</sequence>
<gene>
    <name evidence="3" type="ORF">CSUI_004894</name>
</gene>
<feature type="domain" description="RNA-editing substrate-binding complex 6 protein" evidence="2">
    <location>
        <begin position="364"/>
        <end position="604"/>
    </location>
</feature>
<dbReference type="OrthoDB" id="9985850at2759"/>
<dbReference type="Proteomes" id="UP000221165">
    <property type="component" value="Unassembled WGS sequence"/>
</dbReference>
<dbReference type="GeneID" id="94428286"/>
<reference evidence="3 4" key="1">
    <citation type="journal article" date="2017" name="Int. J. Parasitol.">
        <title>The genome of the protozoan parasite Cystoisospora suis and a reverse vaccinology approach to identify vaccine candidates.</title>
        <authorList>
            <person name="Palmieri N."/>
            <person name="Shrestha A."/>
            <person name="Ruttkowski B."/>
            <person name="Beck T."/>
            <person name="Vogl C."/>
            <person name="Tomley F."/>
            <person name="Blake D.P."/>
            <person name="Joachim A."/>
        </authorList>
    </citation>
    <scope>NUCLEOTIDE SEQUENCE [LARGE SCALE GENOMIC DNA]</scope>
    <source>
        <strain evidence="3 4">Wien I</strain>
    </source>
</reference>
<feature type="region of interest" description="Disordered" evidence="1">
    <location>
        <begin position="40"/>
        <end position="81"/>
    </location>
</feature>
<protein>
    <submittedName>
        <fullName evidence="3">Rap domain protein</fullName>
    </submittedName>
</protein>
<dbReference type="AlphaFoldDB" id="A0A2C6KVM9"/>
<evidence type="ECO:0000313" key="3">
    <source>
        <dbReference type="EMBL" id="PHJ21257.1"/>
    </source>
</evidence>
<organism evidence="3 4">
    <name type="scientific">Cystoisospora suis</name>
    <dbReference type="NCBI Taxonomy" id="483139"/>
    <lineage>
        <taxon>Eukaryota</taxon>
        <taxon>Sar</taxon>
        <taxon>Alveolata</taxon>
        <taxon>Apicomplexa</taxon>
        <taxon>Conoidasida</taxon>
        <taxon>Coccidia</taxon>
        <taxon>Eucoccidiorida</taxon>
        <taxon>Eimeriorina</taxon>
        <taxon>Sarcocystidae</taxon>
        <taxon>Cystoisospora</taxon>
    </lineage>
</organism>